<dbReference type="KEGG" id="syn:slr1062"/>
<dbReference type="IntAct" id="P72898">
    <property type="interactions" value="2"/>
</dbReference>
<dbReference type="PIR" id="S74763">
    <property type="entry name" value="S74763"/>
</dbReference>
<dbReference type="SUPFAM" id="SSF50118">
    <property type="entry name" value="Cell growth inhibitor/plasmid maintenance toxic component"/>
    <property type="match status" value="1"/>
</dbReference>
<reference evidence="3 4" key="2">
    <citation type="journal article" date="1996" name="DNA Res.">
        <title>Sequence analysis of the genome of the unicellular cyanobacterium Synechocystis sp. strain PCC6803. II. Sequence determination of the entire genome and assignment of potential protein-coding regions.</title>
        <authorList>
            <person name="Kaneko T."/>
            <person name="Sato S."/>
            <person name="Kotani H."/>
            <person name="Tanaka A."/>
            <person name="Asamizu E."/>
            <person name="Nakamura Y."/>
            <person name="Miyajima N."/>
            <person name="Hirosawa M."/>
            <person name="Sugiura M."/>
            <person name="Sasamoto S."/>
            <person name="Kimura T."/>
            <person name="Hosouchi T."/>
            <person name="Matsuno A."/>
            <person name="Muraki A."/>
            <person name="Nakazaki N."/>
            <person name="Naruo K."/>
            <person name="Okumura S."/>
            <person name="Shimpo S."/>
            <person name="Takeuchi C."/>
            <person name="Wada T."/>
            <person name="Watanabe A."/>
            <person name="Yamada M."/>
            <person name="Yasuda M."/>
            <person name="Tabata S."/>
        </authorList>
    </citation>
    <scope>NUCLEOTIDE SEQUENCE [LARGE SCALE GENOMIC DNA]</scope>
    <source>
        <strain evidence="4">ATCC 27184 / PCC 6803 / Kazusa</strain>
    </source>
</reference>
<evidence type="ECO:0000256" key="2">
    <source>
        <dbReference type="ARBA" id="ARBA00022649"/>
    </source>
</evidence>
<dbReference type="AlphaFoldDB" id="P72898"/>
<proteinExistence type="inferred from homology"/>
<name>P72898_SYNY3</name>
<dbReference type="InParanoid" id="P72898"/>
<dbReference type="STRING" id="1148.gene:10497774"/>
<dbReference type="Proteomes" id="UP000001425">
    <property type="component" value="Chromosome"/>
</dbReference>
<organism evidence="3 4">
    <name type="scientific">Synechocystis sp. (strain ATCC 27184 / PCC 6803 / Kazusa)</name>
    <dbReference type="NCBI Taxonomy" id="1111708"/>
    <lineage>
        <taxon>Bacteria</taxon>
        <taxon>Bacillati</taxon>
        <taxon>Cyanobacteriota</taxon>
        <taxon>Cyanophyceae</taxon>
        <taxon>Synechococcales</taxon>
        <taxon>Merismopediaceae</taxon>
        <taxon>Synechocystis</taxon>
    </lineage>
</organism>
<protein>
    <submittedName>
        <fullName evidence="3">Slr1062 protein</fullName>
    </submittedName>
</protein>
<dbReference type="Pfam" id="PF02452">
    <property type="entry name" value="PemK_toxin"/>
    <property type="match status" value="1"/>
</dbReference>
<gene>
    <name evidence="3" type="ordered locus">slr1062</name>
</gene>
<dbReference type="Gene3D" id="2.30.30.110">
    <property type="match status" value="1"/>
</dbReference>
<dbReference type="EMBL" id="BA000022">
    <property type="protein sequence ID" value="BAA16914.1"/>
    <property type="molecule type" value="Genomic_DNA"/>
</dbReference>
<dbReference type="PaxDb" id="1148-1651988"/>
<comment type="similarity">
    <text evidence="1">Belongs to the PemK/MazF family.</text>
</comment>
<evidence type="ECO:0000313" key="4">
    <source>
        <dbReference type="Proteomes" id="UP000001425"/>
    </source>
</evidence>
<sequence>MDLKQAEVVLCEFYFSDLKQNKLRPVVVFKDNLPFDDFVGMPVSSRVGQLNDDEIVLDESDFIEGLLSKCSKVMVRKIFVISKQVVIKKHGTLSTQSFSKLHLTFCRYFGCENQS</sequence>
<accession>P72898</accession>
<dbReference type="InterPro" id="IPR003477">
    <property type="entry name" value="PemK-like"/>
</dbReference>
<keyword evidence="2" id="KW-1277">Toxin-antitoxin system</keyword>
<reference evidence="3 4" key="1">
    <citation type="journal article" date="1995" name="DNA Res.">
        <title>Sequence analysis of the genome of the unicellular cyanobacterium Synechocystis sp. strain PCC6803. I. Sequence features in the 1 Mb region from map positions 64% to 92% of the genome.</title>
        <authorList>
            <person name="Kaneko T."/>
            <person name="Tanaka A."/>
            <person name="Sato S."/>
            <person name="Kotani H."/>
            <person name="Sazuka T."/>
            <person name="Miyajima N."/>
            <person name="Sugiura M."/>
            <person name="Tabata S."/>
        </authorList>
    </citation>
    <scope>NUCLEOTIDE SEQUENCE [LARGE SCALE GENOMIC DNA]</scope>
    <source>
        <strain evidence="4">ATCC 27184 / PCC 6803 / Kazusa</strain>
    </source>
</reference>
<evidence type="ECO:0000313" key="3">
    <source>
        <dbReference type="EMBL" id="BAA16914.1"/>
    </source>
</evidence>
<keyword evidence="4" id="KW-1185">Reference proteome</keyword>
<dbReference type="GO" id="GO:0003677">
    <property type="term" value="F:DNA binding"/>
    <property type="evidence" value="ECO:0007669"/>
    <property type="project" value="InterPro"/>
</dbReference>
<dbReference type="InterPro" id="IPR011067">
    <property type="entry name" value="Plasmid_toxin/cell-grow_inhib"/>
</dbReference>
<dbReference type="EnsemblBacteria" id="BAA16914">
    <property type="protein sequence ID" value="BAA16914"/>
    <property type="gene ID" value="BAA16914"/>
</dbReference>
<evidence type="ECO:0000256" key="1">
    <source>
        <dbReference type="ARBA" id="ARBA00007521"/>
    </source>
</evidence>
<dbReference type="eggNOG" id="COG2337">
    <property type="taxonomic scope" value="Bacteria"/>
</dbReference>